<dbReference type="GO" id="GO:0005975">
    <property type="term" value="P:carbohydrate metabolic process"/>
    <property type="evidence" value="ECO:0007669"/>
    <property type="project" value="InterPro"/>
</dbReference>
<dbReference type="InterPro" id="IPR011330">
    <property type="entry name" value="Glyco_hydro/deAcase_b/a-brl"/>
</dbReference>
<feature type="compositionally biased region" description="Low complexity" evidence="7">
    <location>
        <begin position="428"/>
        <end position="446"/>
    </location>
</feature>
<dbReference type="AlphaFoldDB" id="A8I8U8"/>
<evidence type="ECO:0000313" key="10">
    <source>
        <dbReference type="EMBL" id="BAF88705.1"/>
    </source>
</evidence>
<dbReference type="GO" id="GO:0016810">
    <property type="term" value="F:hydrolase activity, acting on carbon-nitrogen (but not peptide) bonds"/>
    <property type="evidence" value="ECO:0007669"/>
    <property type="project" value="InterPro"/>
</dbReference>
<dbReference type="InterPro" id="IPR002509">
    <property type="entry name" value="NODB_dom"/>
</dbReference>
<reference evidence="10 11" key="1">
    <citation type="journal article" date="2007" name="Appl. Environ. Microbiol.">
        <title>Rhizobial factors required for stem nodule maturation and maintenance in Sesbania rostrata-Azorhizobium caulinodans ORS571 symbiosis.</title>
        <authorList>
            <person name="Suzuki S."/>
            <person name="Aono T."/>
            <person name="Lee KB."/>
            <person name="Suzuki T."/>
            <person name="Liu CT."/>
            <person name="Miwa H."/>
            <person name="Wakao S."/>
            <person name="Iki T."/>
            <person name="Oyaizu H."/>
        </authorList>
    </citation>
    <scope>NUCLEOTIDE SEQUENCE [LARGE SCALE GENOMIC DNA]</scope>
    <source>
        <strain evidence="11">ATCC 43989 / DSM 5975 / JCM 20966 / LMG 6465 / NBRC 14845 / NCIMB 13405 / ORS 571</strain>
    </source>
</reference>
<organism evidence="10 11">
    <name type="scientific">Azorhizobium caulinodans (strain ATCC 43989 / DSM 5975 / JCM 20966 / LMG 6465 / NBRC 14845 / NCIMB 13405 / ORS 571)</name>
    <dbReference type="NCBI Taxonomy" id="438753"/>
    <lineage>
        <taxon>Bacteria</taxon>
        <taxon>Pseudomonadati</taxon>
        <taxon>Pseudomonadota</taxon>
        <taxon>Alphaproteobacteria</taxon>
        <taxon>Hyphomicrobiales</taxon>
        <taxon>Xanthobacteraceae</taxon>
        <taxon>Azorhizobium</taxon>
    </lineage>
</organism>
<feature type="domain" description="NodB homology" evidence="9">
    <location>
        <begin position="204"/>
        <end position="382"/>
    </location>
</feature>
<dbReference type="Proteomes" id="UP000000270">
    <property type="component" value="Chromosome"/>
</dbReference>
<dbReference type="EMBL" id="AP009384">
    <property type="protein sequence ID" value="BAF88705.1"/>
    <property type="molecule type" value="Genomic_DNA"/>
</dbReference>
<dbReference type="InterPro" id="IPR050248">
    <property type="entry name" value="Polysacc_deacetylase_ArnD"/>
</dbReference>
<dbReference type="PROSITE" id="PS51677">
    <property type="entry name" value="NODB"/>
    <property type="match status" value="1"/>
</dbReference>
<keyword evidence="4" id="KW-0479">Metal-binding</keyword>
<keyword evidence="11" id="KW-1185">Reference proteome</keyword>
<gene>
    <name evidence="10" type="ordered locus">AZC_2707</name>
</gene>
<evidence type="ECO:0000259" key="9">
    <source>
        <dbReference type="PROSITE" id="PS51677"/>
    </source>
</evidence>
<feature type="transmembrane region" description="Helical" evidence="8">
    <location>
        <begin position="86"/>
        <end position="107"/>
    </location>
</feature>
<reference evidence="10 11" key="4">
    <citation type="journal article" date="2009" name="Appl. Environ. Microbiol.">
        <title>Comparative genome-wide transcriptional profiling of Azorhizobium caulinodans ORS571 grown under free-living and symbiotic conditions.</title>
        <authorList>
            <person name="Tsukada S."/>
            <person name="Aono T."/>
            <person name="Akiba N."/>
            <person name="Lee KB."/>
            <person name="Liu CT."/>
            <person name="Toyazaki H."/>
            <person name="Oyaizu H."/>
        </authorList>
    </citation>
    <scope>NUCLEOTIDE SEQUENCE [LARGE SCALE GENOMIC DNA]</scope>
    <source>
        <strain evidence="11">ATCC 43989 / DSM 5975 / JCM 20966 / LMG 6465 / NBRC 14845 / NCIMB 13405 / ORS 571</strain>
    </source>
</reference>
<reference evidence="10 11" key="5">
    <citation type="journal article" date="2010" name="Appl. Environ. Microbiol.">
        <title>phrR-like gene praR of Azorhizobium caulinodans ORS571 is essential for symbiosis with Sesbania rostrata and is involved in expression of reb genes.</title>
        <authorList>
            <person name="Akiba N."/>
            <person name="Aono T."/>
            <person name="Toyazaki H."/>
            <person name="Sato S."/>
            <person name="Oyaizu H."/>
        </authorList>
    </citation>
    <scope>NUCLEOTIDE SEQUENCE [LARGE SCALE GENOMIC DNA]</scope>
    <source>
        <strain evidence="11">ATCC 43989 / DSM 5975 / JCM 20966 / LMG 6465 / NBRC 14845 / NCIMB 13405 / ORS 571</strain>
    </source>
</reference>
<feature type="compositionally biased region" description="Low complexity" evidence="7">
    <location>
        <begin position="399"/>
        <end position="408"/>
    </location>
</feature>
<comment type="function">
    <text evidence="1">Is involved in generating a small heat-stable compound (Nod), an acylated oligomer of N-acetylglucosamine, that stimulates mitosis in various plant protoplasts.</text>
</comment>
<evidence type="ECO:0000256" key="1">
    <source>
        <dbReference type="ARBA" id="ARBA00003236"/>
    </source>
</evidence>
<proteinExistence type="inferred from homology"/>
<keyword evidence="5" id="KW-0378">Hydrolase</keyword>
<accession>A8I8U8</accession>
<evidence type="ECO:0000256" key="2">
    <source>
        <dbReference type="ARBA" id="ARBA00010973"/>
    </source>
</evidence>
<dbReference type="KEGG" id="azc:AZC_2707"/>
<evidence type="ECO:0000256" key="4">
    <source>
        <dbReference type="ARBA" id="ARBA00022723"/>
    </source>
</evidence>
<evidence type="ECO:0000313" key="11">
    <source>
        <dbReference type="Proteomes" id="UP000000270"/>
    </source>
</evidence>
<feature type="region of interest" description="Disordered" evidence="7">
    <location>
        <begin position="393"/>
        <end position="461"/>
    </location>
</feature>
<reference evidence="10 11" key="6">
    <citation type="journal article" date="2011" name="Appl. Environ. Microbiol.">
        <title>Involvement of the azorhizobial chromosome partition gene (parA) in the onset of bacteroid differentiation during Sesbania rostrata stem nodule development.</title>
        <authorList>
            <person name="Liu CT."/>
            <person name="Lee KB."/>
            <person name="Wang YS."/>
            <person name="Peng MH."/>
            <person name="Lee KT."/>
            <person name="Suzuki S."/>
            <person name="Suzuki T."/>
            <person name="Oyaizu H."/>
        </authorList>
    </citation>
    <scope>NUCLEOTIDE SEQUENCE [LARGE SCALE GENOMIC DNA]</scope>
    <source>
        <strain evidence="11">ATCC 43989 / DSM 5975 / JCM 20966 / LMG 6465 / NBRC 14845 / NCIMB 13405 / ORS 571</strain>
    </source>
</reference>
<keyword evidence="8" id="KW-0472">Membrane</keyword>
<keyword evidence="8" id="KW-1133">Transmembrane helix</keyword>
<reference evidence="11" key="2">
    <citation type="submission" date="2007-04" db="EMBL/GenBank/DDBJ databases">
        <title>Complete genome sequence of the nitrogen-fixing bacterium Azorhizobium caulinodans ORS571.</title>
        <authorList>
            <person name="Lee K.B."/>
            <person name="Backer P.D."/>
            <person name="Aono T."/>
            <person name="Liu C.T."/>
            <person name="Suzuki S."/>
            <person name="Suzuki T."/>
            <person name="Kaneko T."/>
            <person name="Yamada M."/>
            <person name="Tabata S."/>
            <person name="Kupfer D.M."/>
            <person name="Najar F.Z."/>
            <person name="Wiley G.B."/>
            <person name="Roe B."/>
            <person name="Binnewies T."/>
            <person name="Ussery D."/>
            <person name="Vereecke D."/>
            <person name="Gevers D."/>
            <person name="Holsters M."/>
            <person name="Oyaizu H."/>
        </authorList>
    </citation>
    <scope>NUCLEOTIDE SEQUENCE [LARGE SCALE GENOMIC DNA]</scope>
    <source>
        <strain evidence="11">ATCC 43989 / DSM 5975 / JCM 20966 / LMG 6465 / NBRC 14845 / NCIMB 13405 / ORS 571</strain>
    </source>
</reference>
<dbReference type="PANTHER" id="PTHR10587">
    <property type="entry name" value="GLYCOSYL TRANSFERASE-RELATED"/>
    <property type="match status" value="1"/>
</dbReference>
<evidence type="ECO:0000256" key="7">
    <source>
        <dbReference type="SAM" id="MobiDB-lite"/>
    </source>
</evidence>
<evidence type="ECO:0000256" key="3">
    <source>
        <dbReference type="ARBA" id="ARBA00020071"/>
    </source>
</evidence>
<dbReference type="Gene3D" id="3.20.20.370">
    <property type="entry name" value="Glycoside hydrolase/deacetylase"/>
    <property type="match status" value="1"/>
</dbReference>
<evidence type="ECO:0000256" key="8">
    <source>
        <dbReference type="SAM" id="Phobius"/>
    </source>
</evidence>
<dbReference type="HOGENOM" id="CLU_592708_0_0_5"/>
<name>A8I8U8_AZOC5</name>
<dbReference type="STRING" id="438753.AZC_2707"/>
<dbReference type="eggNOG" id="COG0726">
    <property type="taxonomic scope" value="Bacteria"/>
</dbReference>
<protein>
    <recommendedName>
        <fullName evidence="3">Chitooligosaccharide deacetylase</fullName>
    </recommendedName>
    <alternativeName>
        <fullName evidence="6">Nodulation protein B</fullName>
    </alternativeName>
</protein>
<dbReference type="CDD" id="cd10954">
    <property type="entry name" value="CE4_CtAXE_like"/>
    <property type="match status" value="1"/>
</dbReference>
<sequence>MRPFTVGRCRVIPQIIQILHGNTVSHAAIAWRRAGARPRKGVRNYLGLIAAICAFGLDGATASHFLHPVGLKLAAIIVQRVQGLAVKVIVAASAVGAAAVLGLGFVFGPMLMSSSESATAAVSKPVPTISAPATGAVQVAQANVPAKLPISSDASSNPFFSSAFPPGAANPNPVAMLGPSAPPPVEASAPKGPAAYRQANVDGPYIALTFDDGPSPETTPKLLKILEERHIKATFFMLGQNVAANPEVVRAVAAGGNEIGSHSWNHPQLPKIPVAAADKQLEDTSDAIFNVTGRRPIYLRPPYGAMTKSLEAHIEQKYGLSLIFWSVDPLDWKIRDSQSVYDQIMKQVRPGAIILSHDIHPTTVAAMPRVIDTLLAKGYKFVTVSELIAMNKPAPPKPVAAAAPPGAVQQRKKPKQTAQNTPAGQAKPAVATRPAPAPSPASATVPGEPMTIRPGGTVGIY</sequence>
<dbReference type="PANTHER" id="PTHR10587:SF133">
    <property type="entry name" value="CHITIN DEACETYLASE 1-RELATED"/>
    <property type="match status" value="1"/>
</dbReference>
<evidence type="ECO:0000256" key="5">
    <source>
        <dbReference type="ARBA" id="ARBA00022801"/>
    </source>
</evidence>
<dbReference type="GO" id="GO:0046872">
    <property type="term" value="F:metal ion binding"/>
    <property type="evidence" value="ECO:0007669"/>
    <property type="project" value="UniProtKB-KW"/>
</dbReference>
<dbReference type="GO" id="GO:0016020">
    <property type="term" value="C:membrane"/>
    <property type="evidence" value="ECO:0007669"/>
    <property type="project" value="TreeGrafter"/>
</dbReference>
<dbReference type="SUPFAM" id="SSF88713">
    <property type="entry name" value="Glycoside hydrolase/deacetylase"/>
    <property type="match status" value="1"/>
</dbReference>
<keyword evidence="8" id="KW-0812">Transmembrane</keyword>
<dbReference type="Pfam" id="PF01522">
    <property type="entry name" value="Polysacc_deac_1"/>
    <property type="match status" value="1"/>
</dbReference>
<comment type="similarity">
    <text evidence="2">Belongs to the polysaccharide deacetylase family.</text>
</comment>
<reference evidence="10 11" key="3">
    <citation type="journal article" date="2008" name="BMC Genomics">
        <title>The genome of the versatile nitrogen fixer Azorhizobium caulinodans ORS571.</title>
        <authorList>
            <person name="Lee KB."/>
            <person name="Backer P.D."/>
            <person name="Aono T."/>
            <person name="Liu CT."/>
            <person name="Suzuki S."/>
            <person name="Suzuki T."/>
            <person name="Kaneko T."/>
            <person name="Yamada M."/>
            <person name="Tabata S."/>
            <person name="Kupfer D.M."/>
            <person name="Najar F.Z."/>
            <person name="Wiley G.B."/>
            <person name="Roe B."/>
            <person name="Binnewies T.T."/>
            <person name="Ussery D.W."/>
            <person name="D'Haeze W."/>
            <person name="Herder J.D."/>
            <person name="Gevers D."/>
            <person name="Vereecke D."/>
            <person name="Holsters M."/>
            <person name="Oyaizu H."/>
        </authorList>
    </citation>
    <scope>NUCLEOTIDE SEQUENCE [LARGE SCALE GENOMIC DNA]</scope>
    <source>
        <strain evidence="11">ATCC 43989 / DSM 5975 / JCM 20966 / LMG 6465 / NBRC 14845 / NCIMB 13405 / ORS 571</strain>
    </source>
</reference>
<evidence type="ECO:0000256" key="6">
    <source>
        <dbReference type="ARBA" id="ARBA00032976"/>
    </source>
</evidence>